<protein>
    <submittedName>
        <fullName evidence="1">Uncharacterized protein</fullName>
    </submittedName>
</protein>
<reference evidence="1" key="1">
    <citation type="submission" date="2018-02" db="EMBL/GenBank/DDBJ databases">
        <title>The genomes of Aspergillus section Nigri reveals drivers in fungal speciation.</title>
        <authorList>
            <consortium name="DOE Joint Genome Institute"/>
            <person name="Vesth T.C."/>
            <person name="Nybo J."/>
            <person name="Theobald S."/>
            <person name="Brandl J."/>
            <person name="Frisvad J.C."/>
            <person name="Nielsen K.F."/>
            <person name="Lyhne E.K."/>
            <person name="Kogle M.E."/>
            <person name="Kuo A."/>
            <person name="Riley R."/>
            <person name="Clum A."/>
            <person name="Nolan M."/>
            <person name="Lipzen A."/>
            <person name="Salamov A."/>
            <person name="Henrissat B."/>
            <person name="Wiebenga A."/>
            <person name="De vries R.P."/>
            <person name="Grigoriev I.V."/>
            <person name="Mortensen U.H."/>
            <person name="Andersen M.R."/>
            <person name="Baker S.E."/>
        </authorList>
    </citation>
    <scope>NUCLEOTIDE SEQUENCE</scope>
    <source>
        <strain evidence="1">CBS 121060</strain>
    </source>
</reference>
<accession>A0ACD1HKW6</accession>
<evidence type="ECO:0000313" key="1">
    <source>
        <dbReference type="EMBL" id="RAH74086.1"/>
    </source>
</evidence>
<keyword evidence="2" id="KW-1185">Reference proteome</keyword>
<dbReference type="EMBL" id="KZ824936">
    <property type="protein sequence ID" value="RAH74086.1"/>
    <property type="molecule type" value="Genomic_DNA"/>
</dbReference>
<name>A0ACD1HKW6_9EURO</name>
<dbReference type="Proteomes" id="UP000249661">
    <property type="component" value="Unassembled WGS sequence"/>
</dbReference>
<feature type="non-terminal residue" evidence="1">
    <location>
        <position position="1"/>
    </location>
</feature>
<proteinExistence type="predicted"/>
<sequence>SELDLHHDAAQEKDHSSNFNVYENHNSGVNEHEHHVDDYDYSSYDNTSKGASGSTQDHAAGQVNNNFHVENN</sequence>
<gene>
    <name evidence="1" type="ORF">BO66DRAFT_434470</name>
</gene>
<organism evidence="1 2">
    <name type="scientific">Aspergillus aculeatinus CBS 121060</name>
    <dbReference type="NCBI Taxonomy" id="1448322"/>
    <lineage>
        <taxon>Eukaryota</taxon>
        <taxon>Fungi</taxon>
        <taxon>Dikarya</taxon>
        <taxon>Ascomycota</taxon>
        <taxon>Pezizomycotina</taxon>
        <taxon>Eurotiomycetes</taxon>
        <taxon>Eurotiomycetidae</taxon>
        <taxon>Eurotiales</taxon>
        <taxon>Aspergillaceae</taxon>
        <taxon>Aspergillus</taxon>
        <taxon>Aspergillus subgen. Circumdati</taxon>
    </lineage>
</organism>
<evidence type="ECO:0000313" key="2">
    <source>
        <dbReference type="Proteomes" id="UP000249661"/>
    </source>
</evidence>